<sequence>MVDPLRRRFRIRSEEHQTVTHAQDRAPEDTPLRPPRWKQSLLTFVAIYPMLMAVQEVCGTELAHLPVPLRTLVIVAVVAPLANYLVFPVLIRLAGRFLRPWPRPPARPPAAHADYERDIWMTKDRFFLLDEGASRATRVPLPPRTTVKAGVEDTQGRFSLIENHGDCGLPSHVQDTFDHFVYVIDGEIGVELDGTAHRLTSGMSAMLPRGVTHTLQSLGADDSAVHTLHLWTPGGWERHLEDIAEAGAGHDWKRANELGGRYGVRYHLADGGPDDWGDKLRFFVLDRGEARPGRIATPPAFSVKARTADTDGLFSLLQVTVAQPIPRHTHHVADECIYVLDGELDIEYDGAVHTAGRGQFVLLPHGIPHALRPGSNPPPRVIQISSPGGWECVVEALIEHRSEVSTAGRFDPAALNRFTRRYHVVYEETRAGVGRGVGGGL</sequence>
<feature type="transmembrane region" description="Helical" evidence="1">
    <location>
        <begin position="69"/>
        <end position="91"/>
    </location>
</feature>
<reference evidence="3 4" key="1">
    <citation type="journal article" date="2014" name="Genome Announc.">
        <title>Draft Genome Sequence of Streptomyces roseochromogenes subsp. oscitans DS 12.976, Producer of the Aminocoumarin Antibiotic Clorobiocin.</title>
        <authorList>
            <person name="Ruckert C."/>
            <person name="Kalinowski J."/>
            <person name="Heide L."/>
            <person name="Apel A.K."/>
        </authorList>
    </citation>
    <scope>NUCLEOTIDE SEQUENCE [LARGE SCALE GENOMIC DNA]</scope>
    <source>
        <strain evidence="3 4">DS 12.976</strain>
    </source>
</reference>
<dbReference type="InterPro" id="IPR014710">
    <property type="entry name" value="RmlC-like_jellyroll"/>
</dbReference>
<gene>
    <name evidence="3" type="ORF">M878_17880</name>
</gene>
<protein>
    <recommendedName>
        <fullName evidence="2">Cupin type-2 domain-containing protein</fullName>
    </recommendedName>
</protein>
<keyword evidence="1" id="KW-0472">Membrane</keyword>
<keyword evidence="1" id="KW-0812">Transmembrane</keyword>
<dbReference type="Gene3D" id="2.60.120.10">
    <property type="entry name" value="Jelly Rolls"/>
    <property type="match status" value="2"/>
</dbReference>
<feature type="domain" description="Cupin type-2" evidence="2">
    <location>
        <begin position="166"/>
        <end position="221"/>
    </location>
</feature>
<dbReference type="SUPFAM" id="SSF51182">
    <property type="entry name" value="RmlC-like cupins"/>
    <property type="match status" value="2"/>
</dbReference>
<dbReference type="PANTHER" id="PTHR36440:SF1">
    <property type="entry name" value="PUTATIVE (AFU_ORTHOLOGUE AFUA_8G07350)-RELATED"/>
    <property type="match status" value="1"/>
</dbReference>
<keyword evidence="4" id="KW-1185">Reference proteome</keyword>
<comment type="caution">
    <text evidence="3">The sequence shown here is derived from an EMBL/GenBank/DDBJ whole genome shotgun (WGS) entry which is preliminary data.</text>
</comment>
<dbReference type="EMBL" id="AWQX01000158">
    <property type="protein sequence ID" value="EST30586.1"/>
    <property type="molecule type" value="Genomic_DNA"/>
</dbReference>
<evidence type="ECO:0000313" key="4">
    <source>
        <dbReference type="Proteomes" id="UP000017984"/>
    </source>
</evidence>
<dbReference type="PATRIC" id="fig|1352936.5.peg.3752"/>
<dbReference type="STRING" id="1352936.M878_17880"/>
<organism evidence="3 4">
    <name type="scientific">Streptomyces roseochromogenus subsp. oscitans DS 12.976</name>
    <dbReference type="NCBI Taxonomy" id="1352936"/>
    <lineage>
        <taxon>Bacteria</taxon>
        <taxon>Bacillati</taxon>
        <taxon>Actinomycetota</taxon>
        <taxon>Actinomycetes</taxon>
        <taxon>Kitasatosporales</taxon>
        <taxon>Streptomycetaceae</taxon>
        <taxon>Streptomyces</taxon>
    </lineage>
</organism>
<evidence type="ECO:0000313" key="3">
    <source>
        <dbReference type="EMBL" id="EST30586.1"/>
    </source>
</evidence>
<dbReference type="PANTHER" id="PTHR36440">
    <property type="entry name" value="PUTATIVE (AFU_ORTHOLOGUE AFUA_8G07350)-RELATED"/>
    <property type="match status" value="1"/>
</dbReference>
<feature type="domain" description="Cupin type-2" evidence="2">
    <location>
        <begin position="324"/>
        <end position="372"/>
    </location>
</feature>
<evidence type="ECO:0000259" key="2">
    <source>
        <dbReference type="Pfam" id="PF07883"/>
    </source>
</evidence>
<dbReference type="InterPro" id="IPR053146">
    <property type="entry name" value="QDO-like"/>
</dbReference>
<dbReference type="AlphaFoldDB" id="V6KGK4"/>
<proteinExistence type="predicted"/>
<accession>V6KGK4</accession>
<name>V6KGK4_STRRC</name>
<dbReference type="InterPro" id="IPR013096">
    <property type="entry name" value="Cupin_2"/>
</dbReference>
<dbReference type="Proteomes" id="UP000017984">
    <property type="component" value="Chromosome"/>
</dbReference>
<keyword evidence="1" id="KW-1133">Transmembrane helix</keyword>
<dbReference type="InterPro" id="IPR011051">
    <property type="entry name" value="RmlC_Cupin_sf"/>
</dbReference>
<dbReference type="Pfam" id="PF07883">
    <property type="entry name" value="Cupin_2"/>
    <property type="match status" value="2"/>
</dbReference>
<dbReference type="HOGENOM" id="CLU_050530_0_0_11"/>
<evidence type="ECO:0000256" key="1">
    <source>
        <dbReference type="SAM" id="Phobius"/>
    </source>
</evidence>